<organism evidence="2 3">
    <name type="scientific">Herbidospora galbida</name>
    <dbReference type="NCBI Taxonomy" id="2575442"/>
    <lineage>
        <taxon>Bacteria</taxon>
        <taxon>Bacillati</taxon>
        <taxon>Actinomycetota</taxon>
        <taxon>Actinomycetes</taxon>
        <taxon>Streptosporangiales</taxon>
        <taxon>Streptosporangiaceae</taxon>
        <taxon>Herbidospora</taxon>
    </lineage>
</organism>
<evidence type="ECO:0000259" key="1">
    <source>
        <dbReference type="PROSITE" id="PS51186"/>
    </source>
</evidence>
<dbReference type="Pfam" id="PF00583">
    <property type="entry name" value="Acetyltransf_1"/>
    <property type="match status" value="1"/>
</dbReference>
<accession>A0A4U3LY98</accession>
<reference evidence="2 3" key="1">
    <citation type="submission" date="2019-04" db="EMBL/GenBank/DDBJ databases">
        <title>Herbidospora sp. NEAU-GS14.nov., a novel actinomycete isolated from soil.</title>
        <authorList>
            <person name="Han L."/>
        </authorList>
    </citation>
    <scope>NUCLEOTIDE SEQUENCE [LARGE SCALE GENOMIC DNA]</scope>
    <source>
        <strain evidence="2 3">NEAU-GS14</strain>
    </source>
</reference>
<dbReference type="InterPro" id="IPR016181">
    <property type="entry name" value="Acyl_CoA_acyltransferase"/>
</dbReference>
<dbReference type="AlphaFoldDB" id="A0A4U3LY98"/>
<dbReference type="EMBL" id="SZQA01000047">
    <property type="protein sequence ID" value="TKK81171.1"/>
    <property type="molecule type" value="Genomic_DNA"/>
</dbReference>
<keyword evidence="2" id="KW-0808">Transferase</keyword>
<proteinExistence type="predicted"/>
<keyword evidence="3" id="KW-1185">Reference proteome</keyword>
<evidence type="ECO:0000313" key="3">
    <source>
        <dbReference type="Proteomes" id="UP000308705"/>
    </source>
</evidence>
<comment type="caution">
    <text evidence="2">The sequence shown here is derived from an EMBL/GenBank/DDBJ whole genome shotgun (WGS) entry which is preliminary data.</text>
</comment>
<dbReference type="Gene3D" id="3.40.630.30">
    <property type="match status" value="1"/>
</dbReference>
<dbReference type="CDD" id="cd04301">
    <property type="entry name" value="NAT_SF"/>
    <property type="match status" value="1"/>
</dbReference>
<dbReference type="InterPro" id="IPR000182">
    <property type="entry name" value="GNAT_dom"/>
</dbReference>
<dbReference type="SUPFAM" id="SSF55729">
    <property type="entry name" value="Acyl-CoA N-acyltransferases (Nat)"/>
    <property type="match status" value="1"/>
</dbReference>
<feature type="domain" description="N-acetyltransferase" evidence="1">
    <location>
        <begin position="130"/>
        <end position="278"/>
    </location>
</feature>
<evidence type="ECO:0000313" key="2">
    <source>
        <dbReference type="EMBL" id="TKK81171.1"/>
    </source>
</evidence>
<dbReference type="GO" id="GO:0016747">
    <property type="term" value="F:acyltransferase activity, transferring groups other than amino-acyl groups"/>
    <property type="evidence" value="ECO:0007669"/>
    <property type="project" value="InterPro"/>
</dbReference>
<name>A0A4U3LY98_9ACTN</name>
<dbReference type="PROSITE" id="PS51186">
    <property type="entry name" value="GNAT"/>
    <property type="match status" value="1"/>
</dbReference>
<protein>
    <submittedName>
        <fullName evidence="2">GNAT family N-acetyltransferase</fullName>
    </submittedName>
</protein>
<gene>
    <name evidence="2" type="ORF">FDA94_33870</name>
</gene>
<sequence>MDQTALAEGAEAEFMYLYQSGAPSSVRTELGVTTTRIGGGVALSMRDDPTNFWSKALGFGFEEPVTHALVDRILDFYRGEGSDGATLQIAPSVLPSNWDDIRTRHHLREGGRIVKLWCPIDVFSPGATDLRVGPVTPEDAREWASVVLRGFGMPEKGIAEMLVAGVEHPSTRPFAAWDGDRMVAGANLFLHGEVGSLNTGATLPEYRNRGAQSALLAIRAKEAANAGCRWLVAETGQPAEGQVNPSLNNMIRSGLRPLYTRQNWLWRPDAAPSSNGET</sequence>
<dbReference type="OrthoDB" id="4712828at2"/>
<dbReference type="Proteomes" id="UP000308705">
    <property type="component" value="Unassembled WGS sequence"/>
</dbReference>